<proteinExistence type="predicted"/>
<accession>A0A1C0U709</accession>
<reference evidence="1 2" key="1">
    <citation type="submission" date="2015-12" db="EMBL/GenBank/DDBJ databases">
        <title>Genome comparisons provide insights into the role of secondary metabolites in the pathogenic phase of the Photorhabdus life cycle.</title>
        <authorList>
            <person name="Tobias N.J."/>
            <person name="Mishra B."/>
            <person name="Gupta D.K."/>
            <person name="Thines M."/>
            <person name="Stinear T.P."/>
            <person name="Bode H.B."/>
        </authorList>
    </citation>
    <scope>NUCLEOTIDE SEQUENCE [LARGE SCALE GENOMIC DNA]</scope>
    <source>
        <strain evidence="1 2">PB68.1</strain>
    </source>
</reference>
<dbReference type="Proteomes" id="UP000093476">
    <property type="component" value="Unassembled WGS sequence"/>
</dbReference>
<gene>
    <name evidence="1" type="ORF">Ppb6_01106</name>
</gene>
<evidence type="ECO:0000313" key="1">
    <source>
        <dbReference type="EMBL" id="OCQ53704.1"/>
    </source>
</evidence>
<organism evidence="1 2">
    <name type="scientific">Photorhabdus australis subsp. thailandensis</name>
    <dbReference type="NCBI Taxonomy" id="2805096"/>
    <lineage>
        <taxon>Bacteria</taxon>
        <taxon>Pseudomonadati</taxon>
        <taxon>Pseudomonadota</taxon>
        <taxon>Gammaproteobacteria</taxon>
        <taxon>Enterobacterales</taxon>
        <taxon>Morganellaceae</taxon>
        <taxon>Photorhabdus</taxon>
    </lineage>
</organism>
<dbReference type="PATRIC" id="fig|286156.4.peg.1263"/>
<dbReference type="RefSeq" id="WP_065822447.1">
    <property type="nucleotide sequence ID" value="NZ_CAWMQZ010000034.1"/>
</dbReference>
<keyword evidence="2" id="KW-1185">Reference proteome</keyword>
<dbReference type="EMBL" id="LOMY01000034">
    <property type="protein sequence ID" value="OCQ53704.1"/>
    <property type="molecule type" value="Genomic_DNA"/>
</dbReference>
<comment type="caution">
    <text evidence="1">The sequence shown here is derived from an EMBL/GenBank/DDBJ whole genome shotgun (WGS) entry which is preliminary data.</text>
</comment>
<dbReference type="AlphaFoldDB" id="A0A1C0U709"/>
<protein>
    <submittedName>
        <fullName evidence="1">Uncharacterized protein</fullName>
    </submittedName>
</protein>
<evidence type="ECO:0000313" key="2">
    <source>
        <dbReference type="Proteomes" id="UP000093476"/>
    </source>
</evidence>
<sequence length="68" mass="7607">MPNKIKYQLINFSVSTHNLHIKLTMIESDLKRTTIHNVSAANPTTTIKAKNTAFTPTSLIQTPINNTK</sequence>
<name>A0A1C0U709_9GAMM</name>